<keyword evidence="3" id="KW-0175">Coiled coil</keyword>
<dbReference type="AlphaFoldDB" id="A0AAV3Y291"/>
<evidence type="ECO:0000256" key="3">
    <source>
        <dbReference type="SAM" id="Coils"/>
    </source>
</evidence>
<sequence length="521" mass="57643">MRDIDDKPISLAAFVPNLFFCYCFSDIIPDLNSYVHEKRTFAFLLLIRRSDRSTQRKEDYLDFLYEKFCVNSKSYILAVKTALRSNANEHAAEIFERAIDVLSQDFRDPTSIEGQTEEEAGEDGNELNSLKDRIAQVEKQLKEAQNTSWTLDLELESVRKEVQNNCSFVKTQFDSTMKKNVRRLDSKIESLKRDLETLSTERKASSKEAAATSAAAISGPLKDVRQRTNVTTKATADQFIPQILDVKLLPGGRLVLADWTNQCITLFKVQGQHLHTLDCRSGPFCLAVLHSQSASNCHTMAVTLPNSRSIDFIEVADQDMKVEKSLQTFRQYGAVASVNKQTLAAGCYWPKPGINLIDQEGRVLRQICSSIHPLYMDVSEDGNLTCSTSDGAIARVEVDSGTVVFHTSVSHVRVPWGVAITANGSLLVADRSNKTLHLVSSQGAWTRQLRTAPSDTDLDDALWADELQSLSMDGSLCICVVRNGCVYMLDSHVDVGDIVATESALRCAGTFSCGSATSALV</sequence>
<evidence type="ECO:0000256" key="1">
    <source>
        <dbReference type="ARBA" id="ARBA00022737"/>
    </source>
</evidence>
<feature type="coiled-coil region" evidence="3">
    <location>
        <begin position="181"/>
        <end position="208"/>
    </location>
</feature>
<reference evidence="4 5" key="1">
    <citation type="journal article" date="2021" name="Elife">
        <title>Chloroplast acquisition without the gene transfer in kleptoplastic sea slugs, Plakobranchus ocellatus.</title>
        <authorList>
            <person name="Maeda T."/>
            <person name="Takahashi S."/>
            <person name="Yoshida T."/>
            <person name="Shimamura S."/>
            <person name="Takaki Y."/>
            <person name="Nagai Y."/>
            <person name="Toyoda A."/>
            <person name="Suzuki Y."/>
            <person name="Arimoto A."/>
            <person name="Ishii H."/>
            <person name="Satoh N."/>
            <person name="Nishiyama T."/>
            <person name="Hasebe M."/>
            <person name="Maruyama T."/>
            <person name="Minagawa J."/>
            <person name="Obokata J."/>
            <person name="Shigenobu S."/>
        </authorList>
    </citation>
    <scope>NUCLEOTIDE SEQUENCE [LARGE SCALE GENOMIC DNA]</scope>
</reference>
<keyword evidence="5" id="KW-1185">Reference proteome</keyword>
<gene>
    <name evidence="4" type="ORF">PoB_000350000</name>
</gene>
<name>A0AAV3Y291_9GAST</name>
<evidence type="ECO:0000313" key="5">
    <source>
        <dbReference type="Proteomes" id="UP000735302"/>
    </source>
</evidence>
<dbReference type="Proteomes" id="UP000735302">
    <property type="component" value="Unassembled WGS sequence"/>
</dbReference>
<proteinExistence type="predicted"/>
<keyword evidence="1" id="KW-0677">Repeat</keyword>
<evidence type="ECO:0000313" key="4">
    <source>
        <dbReference type="EMBL" id="GFN76994.1"/>
    </source>
</evidence>
<feature type="repeat" description="NHL" evidence="2">
    <location>
        <begin position="411"/>
        <end position="442"/>
    </location>
</feature>
<protein>
    <submittedName>
        <fullName evidence="4">Uncharacterized protein</fullName>
    </submittedName>
</protein>
<dbReference type="InterPro" id="IPR001258">
    <property type="entry name" value="NHL_repeat"/>
</dbReference>
<dbReference type="Pfam" id="PF01436">
    <property type="entry name" value="NHL"/>
    <property type="match status" value="1"/>
</dbReference>
<evidence type="ECO:0000256" key="2">
    <source>
        <dbReference type="PROSITE-ProRule" id="PRU00504"/>
    </source>
</evidence>
<accession>A0AAV3Y291</accession>
<dbReference type="InterPro" id="IPR011042">
    <property type="entry name" value="6-blade_b-propeller_TolB-like"/>
</dbReference>
<dbReference type="Gene3D" id="2.120.10.30">
    <property type="entry name" value="TolB, C-terminal domain"/>
    <property type="match status" value="1"/>
</dbReference>
<dbReference type="SUPFAM" id="SSF75011">
    <property type="entry name" value="3-carboxy-cis,cis-mucoante lactonizing enzyme"/>
    <property type="match status" value="1"/>
</dbReference>
<feature type="coiled-coil region" evidence="3">
    <location>
        <begin position="120"/>
        <end position="147"/>
    </location>
</feature>
<organism evidence="4 5">
    <name type="scientific">Plakobranchus ocellatus</name>
    <dbReference type="NCBI Taxonomy" id="259542"/>
    <lineage>
        <taxon>Eukaryota</taxon>
        <taxon>Metazoa</taxon>
        <taxon>Spiralia</taxon>
        <taxon>Lophotrochozoa</taxon>
        <taxon>Mollusca</taxon>
        <taxon>Gastropoda</taxon>
        <taxon>Heterobranchia</taxon>
        <taxon>Euthyneura</taxon>
        <taxon>Panpulmonata</taxon>
        <taxon>Sacoglossa</taxon>
        <taxon>Placobranchoidea</taxon>
        <taxon>Plakobranchidae</taxon>
        <taxon>Plakobranchus</taxon>
    </lineage>
</organism>
<dbReference type="PROSITE" id="PS51125">
    <property type="entry name" value="NHL"/>
    <property type="match status" value="1"/>
</dbReference>
<dbReference type="EMBL" id="BLXT01000430">
    <property type="protein sequence ID" value="GFN76994.1"/>
    <property type="molecule type" value="Genomic_DNA"/>
</dbReference>
<comment type="caution">
    <text evidence="4">The sequence shown here is derived from an EMBL/GenBank/DDBJ whole genome shotgun (WGS) entry which is preliminary data.</text>
</comment>